<dbReference type="SMART" id="SM00597">
    <property type="entry name" value="ZnF_TTF"/>
    <property type="match status" value="1"/>
</dbReference>
<proteinExistence type="predicted"/>
<dbReference type="PANTHER" id="PTHR45749">
    <property type="match status" value="1"/>
</dbReference>
<name>A0A8C6U0Q7_9GOBI</name>
<dbReference type="PANTHER" id="PTHR45749:SF37">
    <property type="entry name" value="OS05G0311600 PROTEIN"/>
    <property type="match status" value="1"/>
</dbReference>
<protein>
    <recommendedName>
        <fullName evidence="1">TTF-type domain-containing protein</fullName>
    </recommendedName>
</protein>
<dbReference type="InterPro" id="IPR025398">
    <property type="entry name" value="DUF4371"/>
</dbReference>
<accession>A0A8C6U0Q7</accession>
<dbReference type="InterPro" id="IPR006580">
    <property type="entry name" value="Znf_TTF"/>
</dbReference>
<dbReference type="SUPFAM" id="SSF53098">
    <property type="entry name" value="Ribonuclease H-like"/>
    <property type="match status" value="1"/>
</dbReference>
<dbReference type="Proteomes" id="UP000694523">
    <property type="component" value="Unplaced"/>
</dbReference>
<reference evidence="2" key="2">
    <citation type="submission" date="2025-09" db="UniProtKB">
        <authorList>
            <consortium name="Ensembl"/>
        </authorList>
    </citation>
    <scope>IDENTIFICATION</scope>
</reference>
<dbReference type="InterPro" id="IPR012337">
    <property type="entry name" value="RNaseH-like_sf"/>
</dbReference>
<dbReference type="Ensembl" id="ENSNMLT00000031361.1">
    <property type="protein sequence ID" value="ENSNMLP00000028077.1"/>
    <property type="gene ID" value="ENSNMLG00000017880.1"/>
</dbReference>
<reference evidence="2" key="1">
    <citation type="submission" date="2025-08" db="UniProtKB">
        <authorList>
            <consortium name="Ensembl"/>
        </authorList>
    </citation>
    <scope>IDENTIFICATION</scope>
</reference>
<organism evidence="2 3">
    <name type="scientific">Neogobius melanostomus</name>
    <name type="common">round goby</name>
    <dbReference type="NCBI Taxonomy" id="47308"/>
    <lineage>
        <taxon>Eukaryota</taxon>
        <taxon>Metazoa</taxon>
        <taxon>Chordata</taxon>
        <taxon>Craniata</taxon>
        <taxon>Vertebrata</taxon>
        <taxon>Euteleostomi</taxon>
        <taxon>Actinopterygii</taxon>
        <taxon>Neopterygii</taxon>
        <taxon>Teleostei</taxon>
        <taxon>Neoteleostei</taxon>
        <taxon>Acanthomorphata</taxon>
        <taxon>Gobiaria</taxon>
        <taxon>Gobiiformes</taxon>
        <taxon>Gobioidei</taxon>
        <taxon>Gobiidae</taxon>
        <taxon>Benthophilinae</taxon>
        <taxon>Neogobiini</taxon>
        <taxon>Neogobius</taxon>
    </lineage>
</organism>
<feature type="domain" description="TTF-type" evidence="1">
    <location>
        <begin position="39"/>
        <end position="124"/>
    </location>
</feature>
<evidence type="ECO:0000313" key="2">
    <source>
        <dbReference type="Ensembl" id="ENSNMLP00000028077.1"/>
    </source>
</evidence>
<dbReference type="AlphaFoldDB" id="A0A8C6U0Q7"/>
<sequence>MSLHPSPWTPLTLHDLGVDKPVQVRLQQFPKKQQHNNDCKRSFSANWYNDKDWLEYSQQADAAFCFPCRKFGGSDSVFTKTGYTNWKHANDKAKGFSRHSNSKEHLACMASWKENEMRCNTGREISTMVNSDQLARNRLYVSAIVDIIEFLVSNELPLRGDVDSVNSRDEAGSGLFLSLFDYTLRQNQELAKATIVTEQIVKDVGESWFTLKVDGTKDPTGSENVSIVVRYVDKDFKVQERLLSMQTTDKCDAQSLTNVVLNELSNAGLDANKILSQCYDGASVMSGREGGMQKLIQNKLNREVPYIHCFNHQLHLVIVHAISSESAVGDFFDVCNSLYTFFKKPTVAAQYRGEKLKRLLEQRWTGHLDTVSVVLKSHTTLVDFLKEMGSTGAGADVKIEAVGLHKAVTERSFKFLTCVMHKILGLMDPANRILQAEETDLITAVRLIQSASSCIRDLRSDAEFLKLWADSGDAGDGAPAPQKRPRQTTRTLQDYVVSERLGQREKDIQQECKRLFFGIIDSILCEMATRFSERNGIYMTALNALDPVSETFLEANKVKPLLDLTNTEMIEGQFTVAREFLKNRCTGQNEEKVTLSQLVAKEHMVLSAMPAVMTAFKHALTFGASTAMCENSFSTLKNVFTEHRRSMLHRRKAHLIQLAFENDLSRKFKDEWKEMLFRRFHSSGKRRLQLY</sequence>
<evidence type="ECO:0000313" key="3">
    <source>
        <dbReference type="Proteomes" id="UP000694523"/>
    </source>
</evidence>
<dbReference type="Pfam" id="PF14291">
    <property type="entry name" value="DUF4371"/>
    <property type="match status" value="1"/>
</dbReference>
<keyword evidence="3" id="KW-1185">Reference proteome</keyword>
<evidence type="ECO:0000259" key="1">
    <source>
        <dbReference type="SMART" id="SM00597"/>
    </source>
</evidence>